<accession>A0A975A251</accession>
<sequence>MKTLYYFLNATLLVSLLAFTGCSDDDDDGGSTPLEGTLWTETGSVETCEDPADNDTDVLTCTATECYTIRLANGTITFTDIEGGVTETSTGTYTINGNIITVTIVEDGVTTTLAVPYAISGNILTITVDERAFGGSCTSVTTYRAG</sequence>
<feature type="signal peptide" evidence="1">
    <location>
        <begin position="1"/>
        <end position="20"/>
    </location>
</feature>
<dbReference type="Proteomes" id="UP000662783">
    <property type="component" value="Chromosome"/>
</dbReference>
<dbReference type="EMBL" id="CP070608">
    <property type="protein sequence ID" value="QSE98172.1"/>
    <property type="molecule type" value="Genomic_DNA"/>
</dbReference>
<dbReference type="KEGG" id="fuv:JR347_03580"/>
<gene>
    <name evidence="2" type="ORF">JR347_03580</name>
</gene>
<name>A0A975A251_9BACT</name>
<organism evidence="2 3">
    <name type="scientific">Fulvivirga lutea</name>
    <dbReference type="NCBI Taxonomy" id="2810512"/>
    <lineage>
        <taxon>Bacteria</taxon>
        <taxon>Pseudomonadati</taxon>
        <taxon>Bacteroidota</taxon>
        <taxon>Cytophagia</taxon>
        <taxon>Cytophagales</taxon>
        <taxon>Fulvivirgaceae</taxon>
        <taxon>Fulvivirga</taxon>
    </lineage>
</organism>
<reference evidence="2" key="1">
    <citation type="submission" date="2021-02" db="EMBL/GenBank/DDBJ databases">
        <title>Fulvivirga sp. S481 isolated from sea water.</title>
        <authorList>
            <person name="Bae S.S."/>
            <person name="Baek K."/>
        </authorList>
    </citation>
    <scope>NUCLEOTIDE SEQUENCE</scope>
    <source>
        <strain evidence="2">S481</strain>
    </source>
</reference>
<evidence type="ECO:0000313" key="3">
    <source>
        <dbReference type="Proteomes" id="UP000662783"/>
    </source>
</evidence>
<protein>
    <recommendedName>
        <fullName evidence="4">Lipocalin-like domain-containing protein</fullName>
    </recommendedName>
</protein>
<dbReference type="RefSeq" id="WP_205722680.1">
    <property type="nucleotide sequence ID" value="NZ_CP070608.1"/>
</dbReference>
<dbReference type="PROSITE" id="PS51257">
    <property type="entry name" value="PROKAR_LIPOPROTEIN"/>
    <property type="match status" value="1"/>
</dbReference>
<keyword evidence="3" id="KW-1185">Reference proteome</keyword>
<evidence type="ECO:0000256" key="1">
    <source>
        <dbReference type="SAM" id="SignalP"/>
    </source>
</evidence>
<feature type="chain" id="PRO_5037286389" description="Lipocalin-like domain-containing protein" evidence="1">
    <location>
        <begin position="21"/>
        <end position="146"/>
    </location>
</feature>
<evidence type="ECO:0000313" key="2">
    <source>
        <dbReference type="EMBL" id="QSE98172.1"/>
    </source>
</evidence>
<dbReference type="AlphaFoldDB" id="A0A975A251"/>
<evidence type="ECO:0008006" key="4">
    <source>
        <dbReference type="Google" id="ProtNLM"/>
    </source>
</evidence>
<proteinExistence type="predicted"/>
<keyword evidence="1" id="KW-0732">Signal</keyword>